<dbReference type="GeneID" id="83619733"/>
<feature type="coiled-coil region" evidence="1">
    <location>
        <begin position="236"/>
        <end position="263"/>
    </location>
</feature>
<proteinExistence type="predicted"/>
<gene>
    <name evidence="3" type="ORF">OCS65_04910</name>
</gene>
<evidence type="ECO:0000256" key="2">
    <source>
        <dbReference type="SAM" id="MobiDB-lite"/>
    </source>
</evidence>
<evidence type="ECO:0000256" key="1">
    <source>
        <dbReference type="SAM" id="Coils"/>
    </source>
</evidence>
<accession>A0AA46NWF8</accession>
<sequence>MPPRRRAGTTGPDHLTDEQLAELSTAVADGRRATVYLIEGIPSLGIAPGASARAVSVAGRTVTVRPKGVDDELPFEAEELRLTKEPSKPIRKAADRSTPRPTTPRPTTPRPTTPRTSASQPTASGPSRAPAPKSSSSPASTPATKETTTVPPTAPEPQTGATPKPKAASRRPKKQPGVTVTITIDPEQEWTVGVAQGTRRLSKANPVSPDAVERAVLELGDEAALEAVRSVIDAARQAAEERVAQLSRELEEARKALESLGSGPTG</sequence>
<evidence type="ECO:0000313" key="4">
    <source>
        <dbReference type="Proteomes" id="UP001163947"/>
    </source>
</evidence>
<feature type="region of interest" description="Disordered" evidence="2">
    <location>
        <begin position="66"/>
        <end position="179"/>
    </location>
</feature>
<dbReference type="EMBL" id="CP106982">
    <property type="protein sequence ID" value="UYF95114.1"/>
    <property type="molecule type" value="Genomic_DNA"/>
</dbReference>
<protein>
    <submittedName>
        <fullName evidence="3">DUF6319 family protein</fullName>
    </submittedName>
</protein>
<dbReference type="InterPro" id="IPR046282">
    <property type="entry name" value="DUF6319"/>
</dbReference>
<dbReference type="Proteomes" id="UP001163947">
    <property type="component" value="Chromosome"/>
</dbReference>
<evidence type="ECO:0000313" key="3">
    <source>
        <dbReference type="EMBL" id="UYF95114.1"/>
    </source>
</evidence>
<feature type="compositionally biased region" description="Basic and acidic residues" evidence="2">
    <location>
        <begin position="78"/>
        <end position="98"/>
    </location>
</feature>
<dbReference type="Pfam" id="PF19844">
    <property type="entry name" value="DUF6319"/>
    <property type="match status" value="1"/>
</dbReference>
<name>A0AA46NWF8_9NOCA</name>
<dbReference type="RefSeq" id="WP_263509035.1">
    <property type="nucleotide sequence ID" value="NZ_CP106982.1"/>
</dbReference>
<reference evidence="3" key="1">
    <citation type="submission" date="2022-09" db="EMBL/GenBank/DDBJ databases">
        <title>The genome sequence of Rhodococcus aetherivorans N1.</title>
        <authorList>
            <person name="Jiang W."/>
        </authorList>
    </citation>
    <scope>NUCLEOTIDE SEQUENCE</scope>
    <source>
        <strain evidence="3">N1</strain>
    </source>
</reference>
<keyword evidence="1" id="KW-0175">Coiled coil</keyword>
<dbReference type="AlphaFoldDB" id="A0AA46NWF8"/>
<feature type="compositionally biased region" description="Low complexity" evidence="2">
    <location>
        <begin position="123"/>
        <end position="151"/>
    </location>
</feature>
<organism evidence="3 4">
    <name type="scientific">Rhodococcus aetherivorans</name>
    <dbReference type="NCBI Taxonomy" id="191292"/>
    <lineage>
        <taxon>Bacteria</taxon>
        <taxon>Bacillati</taxon>
        <taxon>Actinomycetota</taxon>
        <taxon>Actinomycetes</taxon>
        <taxon>Mycobacteriales</taxon>
        <taxon>Nocardiaceae</taxon>
        <taxon>Rhodococcus</taxon>
    </lineage>
</organism>
<feature type="compositionally biased region" description="Pro residues" evidence="2">
    <location>
        <begin position="101"/>
        <end position="112"/>
    </location>
</feature>